<dbReference type="Gene3D" id="3.30.450.40">
    <property type="match status" value="1"/>
</dbReference>
<dbReference type="GO" id="GO:0005886">
    <property type="term" value="C:plasma membrane"/>
    <property type="evidence" value="ECO:0007669"/>
    <property type="project" value="UniProtKB-SubCell"/>
</dbReference>
<evidence type="ECO:0000256" key="2">
    <source>
        <dbReference type="ARBA" id="ARBA00004429"/>
    </source>
</evidence>
<evidence type="ECO:0000256" key="13">
    <source>
        <dbReference type="ARBA" id="ARBA00023136"/>
    </source>
</evidence>
<proteinExistence type="predicted"/>
<dbReference type="SMART" id="SM00304">
    <property type="entry name" value="HAMP"/>
    <property type="match status" value="1"/>
</dbReference>
<evidence type="ECO:0000256" key="8">
    <source>
        <dbReference type="ARBA" id="ARBA00022741"/>
    </source>
</evidence>
<evidence type="ECO:0000256" key="15">
    <source>
        <dbReference type="SAM" id="Phobius"/>
    </source>
</evidence>
<evidence type="ECO:0000256" key="14">
    <source>
        <dbReference type="PIRNR" id="PIRNR003167"/>
    </source>
</evidence>
<keyword evidence="9 14" id="KW-0418">Kinase</keyword>
<organism evidence="18 19">
    <name type="scientific">Thiocapsa rosea</name>
    <dbReference type="NCBI Taxonomy" id="69360"/>
    <lineage>
        <taxon>Bacteria</taxon>
        <taxon>Pseudomonadati</taxon>
        <taxon>Pseudomonadota</taxon>
        <taxon>Gammaproteobacteria</taxon>
        <taxon>Chromatiales</taxon>
        <taxon>Chromatiaceae</taxon>
        <taxon>Thiocapsa</taxon>
    </lineage>
</organism>
<keyword evidence="12 14" id="KW-0902">Two-component regulatory system</keyword>
<keyword evidence="10 14" id="KW-0067">ATP-binding</keyword>
<dbReference type="Pfam" id="PF00672">
    <property type="entry name" value="HAMP"/>
    <property type="match status" value="1"/>
</dbReference>
<dbReference type="SMART" id="SM00387">
    <property type="entry name" value="HATPase_c"/>
    <property type="match status" value="1"/>
</dbReference>
<accession>A0A495V8V0</accession>
<dbReference type="Gene3D" id="1.20.5.1930">
    <property type="match status" value="1"/>
</dbReference>
<dbReference type="InterPro" id="IPR005467">
    <property type="entry name" value="His_kinase_dom"/>
</dbReference>
<dbReference type="InterPro" id="IPR003594">
    <property type="entry name" value="HATPase_dom"/>
</dbReference>
<dbReference type="EC" id="2.7.13.3" evidence="14"/>
<evidence type="ECO:0000256" key="6">
    <source>
        <dbReference type="ARBA" id="ARBA00022679"/>
    </source>
</evidence>
<evidence type="ECO:0000256" key="5">
    <source>
        <dbReference type="ARBA" id="ARBA00022553"/>
    </source>
</evidence>
<dbReference type="AlphaFoldDB" id="A0A495V8V0"/>
<dbReference type="PANTHER" id="PTHR24421:SF10">
    <property type="entry name" value="NITRATE_NITRITE SENSOR PROTEIN NARQ"/>
    <property type="match status" value="1"/>
</dbReference>
<dbReference type="PANTHER" id="PTHR24421">
    <property type="entry name" value="NITRATE/NITRITE SENSOR PROTEIN NARX-RELATED"/>
    <property type="match status" value="1"/>
</dbReference>
<name>A0A495V8V0_9GAMM</name>
<protein>
    <recommendedName>
        <fullName evidence="14">Sensor protein</fullName>
        <ecNumber evidence="14">2.7.13.3</ecNumber>
    </recommendedName>
</protein>
<comment type="subcellular location">
    <subcellularLocation>
        <location evidence="2">Cell inner membrane</location>
        <topology evidence="2">Multi-pass membrane protein</topology>
    </subcellularLocation>
</comment>
<dbReference type="CDD" id="cd06225">
    <property type="entry name" value="HAMP"/>
    <property type="match status" value="1"/>
</dbReference>
<feature type="transmembrane region" description="Helical" evidence="15">
    <location>
        <begin position="224"/>
        <end position="250"/>
    </location>
</feature>
<evidence type="ECO:0000313" key="19">
    <source>
        <dbReference type="Proteomes" id="UP000274556"/>
    </source>
</evidence>
<dbReference type="Gene3D" id="3.30.565.10">
    <property type="entry name" value="Histidine kinase-like ATPase, C-terminal domain"/>
    <property type="match status" value="1"/>
</dbReference>
<keyword evidence="6 14" id="KW-0808">Transferase</keyword>
<dbReference type="CDD" id="cd19408">
    <property type="entry name" value="NarX_NarQ_sensor"/>
    <property type="match status" value="1"/>
</dbReference>
<dbReference type="InterPro" id="IPR029095">
    <property type="entry name" value="NarX-like_N"/>
</dbReference>
<dbReference type="GO" id="GO:0005524">
    <property type="term" value="F:ATP binding"/>
    <property type="evidence" value="ECO:0007669"/>
    <property type="project" value="UniProtKB-UniRule"/>
</dbReference>
<evidence type="ECO:0000256" key="10">
    <source>
        <dbReference type="ARBA" id="ARBA00022840"/>
    </source>
</evidence>
<evidence type="ECO:0000259" key="17">
    <source>
        <dbReference type="PROSITE" id="PS50885"/>
    </source>
</evidence>
<evidence type="ECO:0000256" key="12">
    <source>
        <dbReference type="ARBA" id="ARBA00023012"/>
    </source>
</evidence>
<dbReference type="PIRSF" id="PIRSF003167">
    <property type="entry name" value="STHK_NarX/NarQ"/>
    <property type="match status" value="1"/>
</dbReference>
<dbReference type="InterPro" id="IPR016380">
    <property type="entry name" value="Sig_transdc_His_kin_NarX/NarQ"/>
</dbReference>
<evidence type="ECO:0000259" key="16">
    <source>
        <dbReference type="PROSITE" id="PS50109"/>
    </source>
</evidence>
<keyword evidence="13 14" id="KW-0472">Membrane</keyword>
<dbReference type="EMBL" id="RBXL01000001">
    <property type="protein sequence ID" value="RKT45160.1"/>
    <property type="molecule type" value="Genomic_DNA"/>
</dbReference>
<feature type="transmembrane region" description="Helical" evidence="15">
    <location>
        <begin position="61"/>
        <end position="82"/>
    </location>
</feature>
<dbReference type="Gene3D" id="1.20.120.960">
    <property type="entry name" value="Histidine kinase NarX, sensor domain"/>
    <property type="match status" value="1"/>
</dbReference>
<dbReference type="Gene3D" id="6.10.340.10">
    <property type="match status" value="1"/>
</dbReference>
<evidence type="ECO:0000256" key="4">
    <source>
        <dbReference type="ARBA" id="ARBA00022519"/>
    </source>
</evidence>
<dbReference type="SUPFAM" id="SSF158472">
    <property type="entry name" value="HAMP domain-like"/>
    <property type="match status" value="1"/>
</dbReference>
<dbReference type="PROSITE" id="PS50109">
    <property type="entry name" value="HIS_KIN"/>
    <property type="match status" value="1"/>
</dbReference>
<dbReference type="InterPro" id="IPR029016">
    <property type="entry name" value="GAF-like_dom_sf"/>
</dbReference>
<dbReference type="Pfam" id="PF07730">
    <property type="entry name" value="HisKA_3"/>
    <property type="match status" value="1"/>
</dbReference>
<dbReference type="InterPro" id="IPR036890">
    <property type="entry name" value="HATPase_C_sf"/>
</dbReference>
<comment type="catalytic activity">
    <reaction evidence="1 14">
        <text>ATP + protein L-histidine = ADP + protein N-phospho-L-histidine.</text>
        <dbReference type="EC" id="2.7.13.3"/>
    </reaction>
</comment>
<reference evidence="18 19" key="1">
    <citation type="submission" date="2018-10" db="EMBL/GenBank/DDBJ databases">
        <title>Genomic Encyclopedia of Archaeal and Bacterial Type Strains, Phase II (KMG-II): from individual species to whole genera.</title>
        <authorList>
            <person name="Goeker M."/>
        </authorList>
    </citation>
    <scope>NUCLEOTIDE SEQUENCE [LARGE SCALE GENOMIC DNA]</scope>
    <source>
        <strain evidence="18 19">DSM 235</strain>
    </source>
</reference>
<dbReference type="GO" id="GO:0046983">
    <property type="term" value="F:protein dimerization activity"/>
    <property type="evidence" value="ECO:0007669"/>
    <property type="project" value="UniProtKB-UniRule"/>
</dbReference>
<evidence type="ECO:0000256" key="11">
    <source>
        <dbReference type="ARBA" id="ARBA00022989"/>
    </source>
</evidence>
<evidence type="ECO:0000256" key="1">
    <source>
        <dbReference type="ARBA" id="ARBA00000085"/>
    </source>
</evidence>
<dbReference type="SUPFAM" id="SSF55874">
    <property type="entry name" value="ATPase domain of HSP90 chaperone/DNA topoisomerase II/histidine kinase"/>
    <property type="match status" value="1"/>
</dbReference>
<keyword evidence="7 15" id="KW-0812">Transmembrane</keyword>
<comment type="caution">
    <text evidence="18">The sequence shown here is derived from an EMBL/GenBank/DDBJ whole genome shotgun (WGS) entry which is preliminary data.</text>
</comment>
<dbReference type="PROSITE" id="PS50885">
    <property type="entry name" value="HAMP"/>
    <property type="match status" value="1"/>
</dbReference>
<dbReference type="GO" id="GO:0000155">
    <property type="term" value="F:phosphorelay sensor kinase activity"/>
    <property type="evidence" value="ECO:0007669"/>
    <property type="project" value="UniProtKB-UniRule"/>
</dbReference>
<keyword evidence="19" id="KW-1185">Reference proteome</keyword>
<evidence type="ECO:0000313" key="18">
    <source>
        <dbReference type="EMBL" id="RKT45160.1"/>
    </source>
</evidence>
<evidence type="ECO:0000256" key="9">
    <source>
        <dbReference type="ARBA" id="ARBA00022777"/>
    </source>
</evidence>
<dbReference type="InterPro" id="IPR003660">
    <property type="entry name" value="HAMP_dom"/>
</dbReference>
<keyword evidence="3 14" id="KW-1003">Cell membrane</keyword>
<dbReference type="Pfam" id="PF02518">
    <property type="entry name" value="HATPase_c"/>
    <property type="match status" value="1"/>
</dbReference>
<feature type="domain" description="HAMP" evidence="17">
    <location>
        <begin position="251"/>
        <end position="303"/>
    </location>
</feature>
<feature type="domain" description="Histidine kinase" evidence="16">
    <location>
        <begin position="489"/>
        <end position="685"/>
    </location>
</feature>
<keyword evidence="4 14" id="KW-0997">Cell inner membrane</keyword>
<keyword evidence="11 15" id="KW-1133">Transmembrane helix</keyword>
<sequence length="696" mass="76756">MVACQDIEIPCGCSDPRPCRAGFESVRSLWRYPLSRWARLGWNAGVIDMSSFLPRSFHHSILLSVGLLMAVVVVLAILSMVLSGSVGRATEGLAAAVNQSGSLRMQSYRIGMALADARGPADLRADRVAALAEELEQRLASPRLADIIPRRAGEEIRAGYERIRSDWNGRMRPLVSADIARLRAFDRGGSGDPPTMAYLADVDGFVEQIDALVGELERITEARLAMLCVVQAVALILTVIVVLVTMVLVIGRVIQPLAELLECADRSRRGDFTRRTRFTGSDELGRLGEAMNRMAADLSHLYADLEGRVAEKTRDLERTNHTLELLYGVGQALHESSISTPTFERVLQEIRVKLRLRAVTLCLEDAPDLRSDLDPHRKDAPACMTARAEGEQRFACLSEACTVCREAEPYHPLLRTLGRGERRAPVSFTVADQDRPFGVLVVELDRDQSLPRWQGRLLSSLATLIGTALSLHRRQRDARRLALFEERGVIARELHDSLAQSLSYLKIQASRLDALLRAGAEPERARDVLAELREGANNAYRQLRELLTTFRLKMDDRGLNAALEATVAEFREHGTTEIRLDNRLPALLLSPNEEVHVLQIVREALSNVIRHAGAPHALLRLAAGDAGIRVTLDDDGRGIDPHAVPRGHYGLSIMRERAAGLGGDIEIAPGPHGGTRVRLTFPSRRTRDTGAMQVSS</sequence>
<dbReference type="InterPro" id="IPR042295">
    <property type="entry name" value="NarX-like_N_sf"/>
</dbReference>
<keyword evidence="8 14" id="KW-0547">Nucleotide-binding</keyword>
<evidence type="ECO:0000256" key="7">
    <source>
        <dbReference type="ARBA" id="ARBA00022692"/>
    </source>
</evidence>
<dbReference type="InterPro" id="IPR011712">
    <property type="entry name" value="Sig_transdc_His_kin_sub3_dim/P"/>
</dbReference>
<dbReference type="Pfam" id="PF13675">
    <property type="entry name" value="PilJ"/>
    <property type="match status" value="1"/>
</dbReference>
<keyword evidence="5" id="KW-0597">Phosphoprotein</keyword>
<dbReference type="Proteomes" id="UP000274556">
    <property type="component" value="Unassembled WGS sequence"/>
</dbReference>
<dbReference type="CDD" id="cd16917">
    <property type="entry name" value="HATPase_UhpB-NarQ-NarX-like"/>
    <property type="match status" value="1"/>
</dbReference>
<evidence type="ECO:0000256" key="3">
    <source>
        <dbReference type="ARBA" id="ARBA00022475"/>
    </source>
</evidence>
<gene>
    <name evidence="18" type="ORF">BDD21_2577</name>
</gene>
<dbReference type="InterPro" id="IPR050482">
    <property type="entry name" value="Sensor_HK_TwoCompSys"/>
</dbReference>